<keyword evidence="5 13" id="KW-0812">Transmembrane</keyword>
<evidence type="ECO:0000256" key="3">
    <source>
        <dbReference type="ARBA" id="ARBA00022516"/>
    </source>
</evidence>
<dbReference type="InterPro" id="IPR004570">
    <property type="entry name" value="Phosphatidylglycerol_P_synth"/>
</dbReference>
<keyword evidence="6 13" id="KW-1133">Transmembrane helix</keyword>
<keyword evidence="8 13" id="KW-0472">Membrane</keyword>
<evidence type="ECO:0000256" key="10">
    <source>
        <dbReference type="ARBA" id="ARBA00023264"/>
    </source>
</evidence>
<dbReference type="PROSITE" id="PS00379">
    <property type="entry name" value="CDP_ALCOHOL_P_TRANSF"/>
    <property type="match status" value="1"/>
</dbReference>
<keyword evidence="3" id="KW-0444">Lipid biosynthesis</keyword>
<keyword evidence="15" id="KW-1185">Reference proteome</keyword>
<name>A0A6M0RLA9_9CYAN</name>
<evidence type="ECO:0000256" key="11">
    <source>
        <dbReference type="NCBIfam" id="TIGR00560"/>
    </source>
</evidence>
<evidence type="ECO:0000256" key="13">
    <source>
        <dbReference type="SAM" id="Phobius"/>
    </source>
</evidence>
<evidence type="ECO:0000256" key="7">
    <source>
        <dbReference type="ARBA" id="ARBA00023098"/>
    </source>
</evidence>
<sequence>MNLPTWITVSRLMAIPLVFGLLASPSPSTNNRWWAVVVFLLAACTDWLDGYLARRLNQVTDLGKFLDPLVDKLLVLAPLMVLVQLGTVPAWGVFLILARELTIAGWRVGQATITGANMWGKVKTVVQIVAIALLISPISQQYPLPALSIFWLAVGLTWWSGLIYLTARKVTGKS</sequence>
<dbReference type="PIRSF" id="PIRSF000847">
    <property type="entry name" value="Phos_ph_gly_syn"/>
    <property type="match status" value="1"/>
</dbReference>
<organism evidence="14 15">
    <name type="scientific">Adonisia turfae CCMR0081</name>
    <dbReference type="NCBI Taxonomy" id="2292702"/>
    <lineage>
        <taxon>Bacteria</taxon>
        <taxon>Bacillati</taxon>
        <taxon>Cyanobacteriota</taxon>
        <taxon>Adonisia</taxon>
        <taxon>Adonisia turfae</taxon>
    </lineage>
</organism>
<dbReference type="RefSeq" id="WP_163698459.1">
    <property type="nucleotide sequence ID" value="NZ_QXHD01000004.1"/>
</dbReference>
<keyword evidence="4 12" id="KW-0808">Transferase</keyword>
<evidence type="ECO:0000256" key="1">
    <source>
        <dbReference type="ARBA" id="ARBA00004141"/>
    </source>
</evidence>
<dbReference type="PANTHER" id="PTHR14269:SF62">
    <property type="entry name" value="CDP-DIACYLGLYCEROL--GLYCEROL-3-PHOSPHATE 3-PHOSPHATIDYLTRANSFERASE 1, CHLOROPLASTIC"/>
    <property type="match status" value="1"/>
</dbReference>
<dbReference type="InterPro" id="IPR048254">
    <property type="entry name" value="CDP_ALCOHOL_P_TRANSF_CS"/>
</dbReference>
<dbReference type="Gene3D" id="1.20.120.1760">
    <property type="match status" value="1"/>
</dbReference>
<reference evidence="14 15" key="1">
    <citation type="journal article" date="2020" name="Microb. Ecol.">
        <title>Ecogenomics of the Marine Benthic Filamentous Cyanobacterium Adonisia.</title>
        <authorList>
            <person name="Walter J.M."/>
            <person name="Coutinho F.H."/>
            <person name="Leomil L."/>
            <person name="Hargreaves P.I."/>
            <person name="Campeao M.E."/>
            <person name="Vieira V.V."/>
            <person name="Silva B.S."/>
            <person name="Fistarol G.O."/>
            <person name="Salomon P.S."/>
            <person name="Sawabe T."/>
            <person name="Mino S."/>
            <person name="Hosokawa M."/>
            <person name="Miyashita H."/>
            <person name="Maruyama F."/>
            <person name="van Verk M.C."/>
            <person name="Dutilh B.E."/>
            <person name="Thompson C.C."/>
            <person name="Thompson F.L."/>
        </authorList>
    </citation>
    <scope>NUCLEOTIDE SEQUENCE [LARGE SCALE GENOMIC DNA]</scope>
    <source>
        <strain evidence="14 15">CCMR0081</strain>
    </source>
</reference>
<dbReference type="InterPro" id="IPR000462">
    <property type="entry name" value="CDP-OH_P_trans"/>
</dbReference>
<dbReference type="AlphaFoldDB" id="A0A6M0RLA9"/>
<dbReference type="GO" id="GO:0016020">
    <property type="term" value="C:membrane"/>
    <property type="evidence" value="ECO:0007669"/>
    <property type="project" value="UniProtKB-SubCell"/>
</dbReference>
<dbReference type="InterPro" id="IPR043130">
    <property type="entry name" value="CDP-OH_PTrfase_TM_dom"/>
</dbReference>
<feature type="transmembrane region" description="Helical" evidence="13">
    <location>
        <begin position="33"/>
        <end position="53"/>
    </location>
</feature>
<dbReference type="PANTHER" id="PTHR14269">
    <property type="entry name" value="CDP-DIACYLGLYCEROL--GLYCEROL-3-PHOSPHATE 3-PHOSPHATIDYLTRANSFERASE-RELATED"/>
    <property type="match status" value="1"/>
</dbReference>
<dbReference type="GO" id="GO:0046474">
    <property type="term" value="P:glycerophospholipid biosynthetic process"/>
    <property type="evidence" value="ECO:0007669"/>
    <property type="project" value="TreeGrafter"/>
</dbReference>
<keyword evidence="7" id="KW-0443">Lipid metabolism</keyword>
<feature type="transmembrane region" description="Helical" evidence="13">
    <location>
        <begin position="6"/>
        <end position="24"/>
    </location>
</feature>
<keyword evidence="10" id="KW-1208">Phospholipid metabolism</keyword>
<evidence type="ECO:0000256" key="6">
    <source>
        <dbReference type="ARBA" id="ARBA00022989"/>
    </source>
</evidence>
<evidence type="ECO:0000313" key="15">
    <source>
        <dbReference type="Proteomes" id="UP000481033"/>
    </source>
</evidence>
<keyword evidence="9" id="KW-0594">Phospholipid biosynthesis</keyword>
<evidence type="ECO:0000256" key="5">
    <source>
        <dbReference type="ARBA" id="ARBA00022692"/>
    </source>
</evidence>
<dbReference type="Proteomes" id="UP000481033">
    <property type="component" value="Unassembled WGS sequence"/>
</dbReference>
<comment type="caution">
    <text evidence="14">The sequence shown here is derived from an EMBL/GenBank/DDBJ whole genome shotgun (WGS) entry which is preliminary data.</text>
</comment>
<dbReference type="GO" id="GO:0008444">
    <property type="term" value="F:CDP-diacylglycerol-glycerol-3-phosphate 3-phosphatidyltransferase activity"/>
    <property type="evidence" value="ECO:0007669"/>
    <property type="project" value="UniProtKB-UniRule"/>
</dbReference>
<evidence type="ECO:0000256" key="12">
    <source>
        <dbReference type="RuleBase" id="RU003750"/>
    </source>
</evidence>
<dbReference type="InterPro" id="IPR050324">
    <property type="entry name" value="CDP-alcohol_PTase-I"/>
</dbReference>
<feature type="transmembrane region" description="Helical" evidence="13">
    <location>
        <begin position="144"/>
        <end position="165"/>
    </location>
</feature>
<evidence type="ECO:0000256" key="8">
    <source>
        <dbReference type="ARBA" id="ARBA00023136"/>
    </source>
</evidence>
<proteinExistence type="inferred from homology"/>
<dbReference type="EC" id="2.7.8.5" evidence="11"/>
<feature type="transmembrane region" description="Helical" evidence="13">
    <location>
        <begin position="118"/>
        <end position="138"/>
    </location>
</feature>
<protein>
    <recommendedName>
        <fullName evidence="11">CDP-diacylglycerol--glycerol-3-phosphate 3-phosphatidyltransferase</fullName>
        <ecNumber evidence="11">2.7.8.5</ecNumber>
    </recommendedName>
</protein>
<comment type="similarity">
    <text evidence="2 12">Belongs to the CDP-alcohol phosphatidyltransferase class-I family.</text>
</comment>
<evidence type="ECO:0000256" key="4">
    <source>
        <dbReference type="ARBA" id="ARBA00022679"/>
    </source>
</evidence>
<dbReference type="EMBL" id="QXHD01000004">
    <property type="protein sequence ID" value="NEZ56451.1"/>
    <property type="molecule type" value="Genomic_DNA"/>
</dbReference>
<evidence type="ECO:0000313" key="14">
    <source>
        <dbReference type="EMBL" id="NEZ56451.1"/>
    </source>
</evidence>
<dbReference type="Pfam" id="PF01066">
    <property type="entry name" value="CDP-OH_P_transf"/>
    <property type="match status" value="1"/>
</dbReference>
<evidence type="ECO:0000256" key="2">
    <source>
        <dbReference type="ARBA" id="ARBA00010441"/>
    </source>
</evidence>
<comment type="subcellular location">
    <subcellularLocation>
        <location evidence="1">Membrane</location>
        <topology evidence="1">Multi-pass membrane protein</topology>
    </subcellularLocation>
</comment>
<evidence type="ECO:0000256" key="9">
    <source>
        <dbReference type="ARBA" id="ARBA00023209"/>
    </source>
</evidence>
<dbReference type="NCBIfam" id="TIGR00560">
    <property type="entry name" value="pgsA"/>
    <property type="match status" value="1"/>
</dbReference>
<gene>
    <name evidence="14" type="primary">pgsA</name>
    <name evidence="14" type="ORF">DXZ20_12355</name>
</gene>
<accession>A0A6M0RLA9</accession>
<feature type="transmembrane region" description="Helical" evidence="13">
    <location>
        <begin position="73"/>
        <end position="97"/>
    </location>
</feature>